<evidence type="ECO:0000259" key="5">
    <source>
        <dbReference type="PROSITE" id="PS50056"/>
    </source>
</evidence>
<reference evidence="6 7" key="1">
    <citation type="submission" date="2018-06" db="EMBL/GenBank/DDBJ databases">
        <title>Comparative genomics reveals the genomic features of Rhizophagus irregularis, R. cerebriforme, R. diaphanum and Gigaspora rosea, and their symbiotic lifestyle signature.</title>
        <authorList>
            <person name="Morin E."/>
            <person name="San Clemente H."/>
            <person name="Chen E.C.H."/>
            <person name="De La Providencia I."/>
            <person name="Hainaut M."/>
            <person name="Kuo A."/>
            <person name="Kohler A."/>
            <person name="Murat C."/>
            <person name="Tang N."/>
            <person name="Roy S."/>
            <person name="Loubradou J."/>
            <person name="Henrissat B."/>
            <person name="Grigoriev I.V."/>
            <person name="Corradi N."/>
            <person name="Roux C."/>
            <person name="Martin F.M."/>
        </authorList>
    </citation>
    <scope>NUCLEOTIDE SEQUENCE [LARGE SCALE GENOMIC DNA]</scope>
    <source>
        <strain evidence="6 7">DAOM 194757</strain>
    </source>
</reference>
<organism evidence="6 7">
    <name type="scientific">Gigaspora rosea</name>
    <dbReference type="NCBI Taxonomy" id="44941"/>
    <lineage>
        <taxon>Eukaryota</taxon>
        <taxon>Fungi</taxon>
        <taxon>Fungi incertae sedis</taxon>
        <taxon>Mucoromycota</taxon>
        <taxon>Glomeromycotina</taxon>
        <taxon>Glomeromycetes</taxon>
        <taxon>Diversisporales</taxon>
        <taxon>Gigasporaceae</taxon>
        <taxon>Gigaspora</taxon>
    </lineage>
</organism>
<dbReference type="Proteomes" id="UP000266673">
    <property type="component" value="Unassembled WGS sequence"/>
</dbReference>
<accession>A0A397VD43</accession>
<feature type="domain" description="Tyrosine specific protein phosphatases" evidence="5">
    <location>
        <begin position="361"/>
        <end position="430"/>
    </location>
</feature>
<dbReference type="Pfam" id="PF00782">
    <property type="entry name" value="DSPc"/>
    <property type="match status" value="1"/>
</dbReference>
<dbReference type="PROSITE" id="PS00383">
    <property type="entry name" value="TYR_PHOSPHATASE_1"/>
    <property type="match status" value="1"/>
</dbReference>
<dbReference type="Gene3D" id="3.90.190.10">
    <property type="entry name" value="Protein tyrosine phosphatase superfamily"/>
    <property type="match status" value="2"/>
</dbReference>
<evidence type="ECO:0000256" key="3">
    <source>
        <dbReference type="SAM" id="MobiDB-lite"/>
    </source>
</evidence>
<dbReference type="InterPro" id="IPR020422">
    <property type="entry name" value="TYR_PHOSPHATASE_DUAL_dom"/>
</dbReference>
<keyword evidence="7" id="KW-1185">Reference proteome</keyword>
<protein>
    <submittedName>
        <fullName evidence="6">Uncharacterized protein</fullName>
    </submittedName>
</protein>
<feature type="compositionally biased region" description="Pro residues" evidence="3">
    <location>
        <begin position="16"/>
        <end position="25"/>
    </location>
</feature>
<dbReference type="PROSITE" id="PS50054">
    <property type="entry name" value="TYR_PHOSPHATASE_DUAL"/>
    <property type="match status" value="1"/>
</dbReference>
<comment type="caution">
    <text evidence="6">The sequence shown here is derived from an EMBL/GenBank/DDBJ whole genome shotgun (WGS) entry which is preliminary data.</text>
</comment>
<dbReference type="EMBL" id="QKWP01000622">
    <property type="protein sequence ID" value="RIB17226.1"/>
    <property type="molecule type" value="Genomic_DNA"/>
</dbReference>
<dbReference type="InterPro" id="IPR000340">
    <property type="entry name" value="Dual-sp_phosphatase_cat-dom"/>
</dbReference>
<dbReference type="GO" id="GO:0033260">
    <property type="term" value="P:nuclear DNA replication"/>
    <property type="evidence" value="ECO:0007669"/>
    <property type="project" value="TreeGrafter"/>
</dbReference>
<dbReference type="InterPro" id="IPR053239">
    <property type="entry name" value="Dual_spec_PTase"/>
</dbReference>
<dbReference type="AlphaFoldDB" id="A0A397VD43"/>
<evidence type="ECO:0000259" key="4">
    <source>
        <dbReference type="PROSITE" id="PS50054"/>
    </source>
</evidence>
<dbReference type="InterPro" id="IPR029021">
    <property type="entry name" value="Prot-tyrosine_phosphatase-like"/>
</dbReference>
<dbReference type="InterPro" id="IPR000387">
    <property type="entry name" value="Tyr_Pase_dom"/>
</dbReference>
<evidence type="ECO:0000256" key="2">
    <source>
        <dbReference type="ARBA" id="ARBA00022912"/>
    </source>
</evidence>
<name>A0A397VD43_9GLOM</name>
<evidence type="ECO:0000256" key="1">
    <source>
        <dbReference type="ARBA" id="ARBA00022801"/>
    </source>
</evidence>
<sequence length="634" mass="72012">MAAVVEQQQPSRLTPPLSPLSPPSSSPATIRSPSPIEFDAFQQVNEDPPIRALTASQYYLIHETYCSTPLPNDLFPWLHGIDGTNPIQNSFFGLKLQEECPVPIHRGVIVVQAEEMARSQLVGSVLPTDILDYGDPDDPEDDCSARGFLKITDSEGINLRNFKIQVAKYATISDIIVYGENGLNENVLNIAKQMAWAQKNFKEENSNILEYEVFVIIEPFSIFEEEYPELVAIDSQGIVRNKIDFSEREREEMRTLTAASVISTNVWLGNTQDVPVSNGLDPLDPADSAISLIDDNPHQFCVCIESHDIAETPDKDTLCFITEQLAQIPQRRISIDDIVHLDCISTGLGFNTPDVFDFAVTRLLDLCEFVSDQANNFDHKILIHCTDGYTETSLFAITYLMFHENLNLPQAYLKLQKTRSFFVYPHDMDTLLKIEKCIFERKGINYDETKRQEEYPWFYSTPCFEGSFPSRILPFLYLGNLNHACNANMLKALGINHVLSVGEDSRLDNKDFQVLYLNNLFDDGIDSLWNHLDSCVNFIERARLLNGKVLIHCRVGVSRSATITIAYIMRHLGYSLVSSYLFVRARRLNVIIQPNLRFMYELLQYEQKLNGKMGISWPLLAKDIHTLNMCYVGS</sequence>
<evidence type="ECO:0000313" key="6">
    <source>
        <dbReference type="EMBL" id="RIB17226.1"/>
    </source>
</evidence>
<dbReference type="InterPro" id="IPR016130">
    <property type="entry name" value="Tyr_Pase_AS"/>
</dbReference>
<dbReference type="STRING" id="44941.A0A397VD43"/>
<keyword evidence="1" id="KW-0378">Hydrolase</keyword>
<dbReference type="PANTHER" id="PTHR47550">
    <property type="entry name" value="DUAL SPECIFICITY PROTEIN PHOSPHATASE PPS1"/>
    <property type="match status" value="1"/>
</dbReference>
<dbReference type="OrthoDB" id="273181at2759"/>
<dbReference type="GO" id="GO:0008138">
    <property type="term" value="F:protein tyrosine/serine/threonine phosphatase activity"/>
    <property type="evidence" value="ECO:0007669"/>
    <property type="project" value="TreeGrafter"/>
</dbReference>
<gene>
    <name evidence="6" type="ORF">C2G38_2017019</name>
</gene>
<dbReference type="GO" id="GO:0005634">
    <property type="term" value="C:nucleus"/>
    <property type="evidence" value="ECO:0007669"/>
    <property type="project" value="GOC"/>
</dbReference>
<proteinExistence type="predicted"/>
<dbReference type="PANTHER" id="PTHR47550:SF1">
    <property type="entry name" value="DUAL SPECIFICITY PROTEIN PHOSPHATASE PPS1"/>
    <property type="match status" value="1"/>
</dbReference>
<dbReference type="SMART" id="SM00195">
    <property type="entry name" value="DSPc"/>
    <property type="match status" value="1"/>
</dbReference>
<evidence type="ECO:0000313" key="7">
    <source>
        <dbReference type="Proteomes" id="UP000266673"/>
    </source>
</evidence>
<dbReference type="CDD" id="cd14494">
    <property type="entry name" value="PTP_DSP_cys"/>
    <property type="match status" value="1"/>
</dbReference>
<feature type="region of interest" description="Disordered" evidence="3">
    <location>
        <begin position="1"/>
        <end position="33"/>
    </location>
</feature>
<dbReference type="PROSITE" id="PS50056">
    <property type="entry name" value="TYR_PHOSPHATASE_2"/>
    <property type="match status" value="2"/>
</dbReference>
<keyword evidence="2" id="KW-0904">Protein phosphatase</keyword>
<feature type="domain" description="Tyrosine specific protein phosphatases" evidence="5">
    <location>
        <begin position="536"/>
        <end position="598"/>
    </location>
</feature>
<feature type="domain" description="Tyrosine-protein phosphatase" evidence="4">
    <location>
        <begin position="468"/>
        <end position="611"/>
    </location>
</feature>
<dbReference type="SUPFAM" id="SSF52799">
    <property type="entry name" value="(Phosphotyrosine protein) phosphatases II"/>
    <property type="match status" value="2"/>
</dbReference>